<name>A0A8J3KRT8_9ACTN</name>
<protein>
    <recommendedName>
        <fullName evidence="3">Alcohol dehydrogenase</fullName>
    </recommendedName>
</protein>
<evidence type="ECO:0000313" key="1">
    <source>
        <dbReference type="EMBL" id="GIG03809.1"/>
    </source>
</evidence>
<keyword evidence="2" id="KW-1185">Reference proteome</keyword>
<sequence>MLAAGLLDVSTMITHRFALDEIMHAYDVFADPAASGALKVLLTRL</sequence>
<proteinExistence type="predicted"/>
<dbReference type="RefSeq" id="WP_203688267.1">
    <property type="nucleotide sequence ID" value="NZ_BAAALC010000001.1"/>
</dbReference>
<gene>
    <name evidence="1" type="ORF">Cco03nite_05090</name>
</gene>
<evidence type="ECO:0008006" key="3">
    <source>
        <dbReference type="Google" id="ProtNLM"/>
    </source>
</evidence>
<dbReference type="Proteomes" id="UP000630887">
    <property type="component" value="Unassembled WGS sequence"/>
</dbReference>
<accession>A0A8J3KRT8</accession>
<comment type="caution">
    <text evidence="1">The sequence shown here is derived from an EMBL/GenBank/DDBJ whole genome shotgun (WGS) entry which is preliminary data.</text>
</comment>
<dbReference type="EMBL" id="BONI01000002">
    <property type="protein sequence ID" value="GIG03809.1"/>
    <property type="molecule type" value="Genomic_DNA"/>
</dbReference>
<organism evidence="1 2">
    <name type="scientific">Catellatospora coxensis</name>
    <dbReference type="NCBI Taxonomy" id="310354"/>
    <lineage>
        <taxon>Bacteria</taxon>
        <taxon>Bacillati</taxon>
        <taxon>Actinomycetota</taxon>
        <taxon>Actinomycetes</taxon>
        <taxon>Micromonosporales</taxon>
        <taxon>Micromonosporaceae</taxon>
        <taxon>Catellatospora</taxon>
    </lineage>
</organism>
<evidence type="ECO:0000313" key="2">
    <source>
        <dbReference type="Proteomes" id="UP000630887"/>
    </source>
</evidence>
<dbReference type="AlphaFoldDB" id="A0A8J3KRT8"/>
<reference evidence="1 2" key="1">
    <citation type="submission" date="2021-01" db="EMBL/GenBank/DDBJ databases">
        <title>Whole genome shotgun sequence of Catellatospora coxensis NBRC 107359.</title>
        <authorList>
            <person name="Komaki H."/>
            <person name="Tamura T."/>
        </authorList>
    </citation>
    <scope>NUCLEOTIDE SEQUENCE [LARGE SCALE GENOMIC DNA]</scope>
    <source>
        <strain evidence="1 2">NBRC 107359</strain>
    </source>
</reference>
<dbReference type="Gene3D" id="3.90.180.10">
    <property type="entry name" value="Medium-chain alcohol dehydrogenases, catalytic domain"/>
    <property type="match status" value="1"/>
</dbReference>